<gene>
    <name evidence="7" type="ORF">KVP70_22990</name>
    <name evidence="8" type="ORF">L1274_001189</name>
</gene>
<feature type="transmembrane region" description="Helical" evidence="6">
    <location>
        <begin position="72"/>
        <end position="89"/>
    </location>
</feature>
<comment type="caution">
    <text evidence="7">The sequence shown here is derived from an EMBL/GenBank/DDBJ whole genome shotgun (WGS) entry which is preliminary data.</text>
</comment>
<evidence type="ECO:0000313" key="7">
    <source>
        <dbReference type="EMBL" id="MBV6323805.1"/>
    </source>
</evidence>
<evidence type="ECO:0000313" key="10">
    <source>
        <dbReference type="Proteomes" id="UP001162889"/>
    </source>
</evidence>
<evidence type="ECO:0000313" key="9">
    <source>
        <dbReference type="Proteomes" id="UP001155901"/>
    </source>
</evidence>
<feature type="transmembrane region" description="Helical" evidence="6">
    <location>
        <begin position="136"/>
        <end position="164"/>
    </location>
</feature>
<feature type="transmembrane region" description="Helical" evidence="6">
    <location>
        <begin position="40"/>
        <end position="65"/>
    </location>
</feature>
<dbReference type="GO" id="GO:0015171">
    <property type="term" value="F:amino acid transmembrane transporter activity"/>
    <property type="evidence" value="ECO:0007669"/>
    <property type="project" value="TreeGrafter"/>
</dbReference>
<reference evidence="8" key="2">
    <citation type="submission" date="2022-03" db="EMBL/GenBank/DDBJ databases">
        <title>Genome Encyclopedia of Bacteria and Archaea VI: Functional Genomics of Type Strains.</title>
        <authorList>
            <person name="Whitman W."/>
        </authorList>
    </citation>
    <scope>NUCLEOTIDE SEQUENCE</scope>
    <source>
        <strain evidence="8">HSC-15S17</strain>
    </source>
</reference>
<protein>
    <submittedName>
        <fullName evidence="7">LysE family translocator</fullName>
    </submittedName>
    <submittedName>
        <fullName evidence="8">Threonine/homoserine/homoserine lactone efflux protein</fullName>
    </submittedName>
</protein>
<name>A0AA41HAI0_9BURK</name>
<evidence type="ECO:0000256" key="3">
    <source>
        <dbReference type="ARBA" id="ARBA00022692"/>
    </source>
</evidence>
<evidence type="ECO:0000256" key="1">
    <source>
        <dbReference type="ARBA" id="ARBA00004651"/>
    </source>
</evidence>
<evidence type="ECO:0000256" key="2">
    <source>
        <dbReference type="ARBA" id="ARBA00022475"/>
    </source>
</evidence>
<feature type="transmembrane region" description="Helical" evidence="6">
    <location>
        <begin position="176"/>
        <end position="193"/>
    </location>
</feature>
<comment type="subcellular location">
    <subcellularLocation>
        <location evidence="1">Cell membrane</location>
        <topology evidence="1">Multi-pass membrane protein</topology>
    </subcellularLocation>
</comment>
<evidence type="ECO:0000256" key="5">
    <source>
        <dbReference type="ARBA" id="ARBA00023136"/>
    </source>
</evidence>
<keyword evidence="2" id="KW-1003">Cell membrane</keyword>
<dbReference type="Proteomes" id="UP001162889">
    <property type="component" value="Unassembled WGS sequence"/>
</dbReference>
<evidence type="ECO:0000256" key="4">
    <source>
        <dbReference type="ARBA" id="ARBA00022989"/>
    </source>
</evidence>
<dbReference type="AlphaFoldDB" id="A0AA41HAI0"/>
<dbReference type="EMBL" id="JALJZU010000002">
    <property type="protein sequence ID" value="MCP2007496.1"/>
    <property type="molecule type" value="Genomic_DNA"/>
</dbReference>
<dbReference type="Proteomes" id="UP001155901">
    <property type="component" value="Unassembled WGS sequence"/>
</dbReference>
<keyword evidence="10" id="KW-1185">Reference proteome</keyword>
<dbReference type="RefSeq" id="WP_217944660.1">
    <property type="nucleotide sequence ID" value="NZ_JAHTGR010000013.1"/>
</dbReference>
<evidence type="ECO:0000256" key="6">
    <source>
        <dbReference type="SAM" id="Phobius"/>
    </source>
</evidence>
<dbReference type="GO" id="GO:0033228">
    <property type="term" value="P:cysteine export across plasma membrane"/>
    <property type="evidence" value="ECO:0007669"/>
    <property type="project" value="TreeGrafter"/>
</dbReference>
<dbReference type="Pfam" id="PF01810">
    <property type="entry name" value="LysE"/>
    <property type="match status" value="1"/>
</dbReference>
<dbReference type="EMBL" id="JAHTGR010000013">
    <property type="protein sequence ID" value="MBV6323805.1"/>
    <property type="molecule type" value="Genomic_DNA"/>
</dbReference>
<dbReference type="PANTHER" id="PTHR30086:SF20">
    <property type="entry name" value="ARGININE EXPORTER PROTEIN ARGO-RELATED"/>
    <property type="match status" value="1"/>
</dbReference>
<reference evidence="7" key="1">
    <citation type="submission" date="2021-07" db="EMBL/GenBank/DDBJ databases">
        <title>Characterization of violacein-producing bacteria and related species.</title>
        <authorList>
            <person name="Wilson H.S."/>
            <person name="De Leon M.E."/>
        </authorList>
    </citation>
    <scope>NUCLEOTIDE SEQUENCE</scope>
    <source>
        <strain evidence="7">HSC-15S17</strain>
    </source>
</reference>
<proteinExistence type="predicted"/>
<dbReference type="PANTHER" id="PTHR30086">
    <property type="entry name" value="ARGININE EXPORTER PROTEIN ARGO"/>
    <property type="match status" value="1"/>
</dbReference>
<sequence length="194" mass="20325">MTELLPLMSYCLVMSATPGPNNVMLATTGANFGGRGALPAIMGIQAGLFVQTMLMCVGLGSVFVAYPVTQQALRIAGSLYLVFLAWKLSGASVSGAQAPKAVSFAQAATFQALNPKSWVKAVTVASVFMPTGHGTLASALLVSVIGTLVGAPCNAMWALFGVSIRRILLDSRKQRLFNLTMAAILLVLAVMFLR</sequence>
<keyword evidence="3 6" id="KW-0812">Transmembrane</keyword>
<organism evidence="7 9">
    <name type="scientific">Duganella violaceipulchra</name>
    <dbReference type="NCBI Taxonomy" id="2849652"/>
    <lineage>
        <taxon>Bacteria</taxon>
        <taxon>Pseudomonadati</taxon>
        <taxon>Pseudomonadota</taxon>
        <taxon>Betaproteobacteria</taxon>
        <taxon>Burkholderiales</taxon>
        <taxon>Oxalobacteraceae</taxon>
        <taxon>Telluria group</taxon>
        <taxon>Duganella</taxon>
    </lineage>
</organism>
<evidence type="ECO:0000313" key="8">
    <source>
        <dbReference type="EMBL" id="MCP2007496.1"/>
    </source>
</evidence>
<dbReference type="InterPro" id="IPR001123">
    <property type="entry name" value="LeuE-type"/>
</dbReference>
<dbReference type="GO" id="GO:0005886">
    <property type="term" value="C:plasma membrane"/>
    <property type="evidence" value="ECO:0007669"/>
    <property type="project" value="UniProtKB-SubCell"/>
</dbReference>
<keyword evidence="5 6" id="KW-0472">Membrane</keyword>
<accession>A0AA41HAI0</accession>
<keyword evidence="4 6" id="KW-1133">Transmembrane helix</keyword>